<dbReference type="PROSITE" id="PS51217">
    <property type="entry name" value="UVRD_HELICASE_CTER"/>
    <property type="match status" value="1"/>
</dbReference>
<dbReference type="InterPro" id="IPR027417">
    <property type="entry name" value="P-loop_NTPase"/>
</dbReference>
<evidence type="ECO:0000256" key="6">
    <source>
        <dbReference type="ARBA" id="ARBA00023125"/>
    </source>
</evidence>
<dbReference type="CDD" id="cd17932">
    <property type="entry name" value="DEXQc_UvrD"/>
    <property type="match status" value="1"/>
</dbReference>
<comment type="catalytic activity">
    <reaction evidence="8">
        <text>Couples ATP hydrolysis with the unwinding of duplex DNA by translocating in the 3'-5' direction.</text>
        <dbReference type="EC" id="5.6.2.4"/>
    </reaction>
</comment>
<dbReference type="PROSITE" id="PS51198">
    <property type="entry name" value="UVRD_HELICASE_ATP_BIND"/>
    <property type="match status" value="1"/>
</dbReference>
<dbReference type="GO" id="GO:0005524">
    <property type="term" value="F:ATP binding"/>
    <property type="evidence" value="ECO:0007669"/>
    <property type="project" value="UniProtKB-UniRule"/>
</dbReference>
<feature type="domain" description="UvrD-like helicase ATP-binding" evidence="12">
    <location>
        <begin position="42"/>
        <end position="322"/>
    </location>
</feature>
<comment type="similarity">
    <text evidence="1">Belongs to the helicase family. UvrD subfamily.</text>
</comment>
<evidence type="ECO:0000259" key="13">
    <source>
        <dbReference type="PROSITE" id="PS51217"/>
    </source>
</evidence>
<gene>
    <name evidence="14" type="ordered locus">HMPREF0868_0495</name>
</gene>
<dbReference type="Gene3D" id="3.40.50.300">
    <property type="entry name" value="P-loop containing nucleotide triphosphate hydrolases"/>
    <property type="match status" value="2"/>
</dbReference>
<reference evidence="15" key="1">
    <citation type="submission" date="2009-12" db="EMBL/GenBank/DDBJ databases">
        <title>Sequence of Clostridiales genomosp. BVAB3 str. UPII9-5.</title>
        <authorList>
            <person name="Madupu R."/>
            <person name="Durkin A.S."/>
            <person name="Torralba M."/>
            <person name="Methe B."/>
            <person name="Sutton G.G."/>
            <person name="Strausberg R.L."/>
            <person name="Nelson K.E."/>
        </authorList>
    </citation>
    <scope>NUCLEOTIDE SEQUENCE [LARGE SCALE GENOMIC DNA]</scope>
    <source>
        <strain evidence="15">UPII9-5</strain>
    </source>
</reference>
<dbReference type="PANTHER" id="PTHR11070">
    <property type="entry name" value="UVRD / RECB / PCRA DNA HELICASE FAMILY MEMBER"/>
    <property type="match status" value="1"/>
</dbReference>
<keyword evidence="15" id="KW-1185">Reference proteome</keyword>
<feature type="binding site" evidence="11">
    <location>
        <begin position="63"/>
        <end position="70"/>
    </location>
    <ligand>
        <name>ATP</name>
        <dbReference type="ChEBI" id="CHEBI:30616"/>
    </ligand>
</feature>
<dbReference type="GO" id="GO:0016887">
    <property type="term" value="F:ATP hydrolysis activity"/>
    <property type="evidence" value="ECO:0007669"/>
    <property type="project" value="RHEA"/>
</dbReference>
<dbReference type="InterPro" id="IPR013986">
    <property type="entry name" value="DExx_box_DNA_helicase_dom_sf"/>
</dbReference>
<dbReference type="InterPro" id="IPR014017">
    <property type="entry name" value="DNA_helicase_UvrD-like_C"/>
</dbReference>
<comment type="catalytic activity">
    <reaction evidence="10">
        <text>ATP + H2O = ADP + phosphate + H(+)</text>
        <dbReference type="Rhea" id="RHEA:13065"/>
        <dbReference type="ChEBI" id="CHEBI:15377"/>
        <dbReference type="ChEBI" id="CHEBI:15378"/>
        <dbReference type="ChEBI" id="CHEBI:30616"/>
        <dbReference type="ChEBI" id="CHEBI:43474"/>
        <dbReference type="ChEBI" id="CHEBI:456216"/>
        <dbReference type="EC" id="5.6.2.4"/>
    </reaction>
</comment>
<keyword evidence="4 11" id="KW-0347">Helicase</keyword>
<dbReference type="SUPFAM" id="SSF52540">
    <property type="entry name" value="P-loop containing nucleoside triphosphate hydrolases"/>
    <property type="match status" value="1"/>
</dbReference>
<dbReference type="eggNOG" id="COG0210">
    <property type="taxonomic scope" value="Bacteria"/>
</dbReference>
<name>D3R0W8_MAGIU</name>
<evidence type="ECO:0000256" key="9">
    <source>
        <dbReference type="ARBA" id="ARBA00034808"/>
    </source>
</evidence>
<dbReference type="HOGENOM" id="CLU_004585_5_5_9"/>
<evidence type="ECO:0000256" key="8">
    <source>
        <dbReference type="ARBA" id="ARBA00034617"/>
    </source>
</evidence>
<dbReference type="GO" id="GO:0033202">
    <property type="term" value="C:DNA helicase complex"/>
    <property type="evidence" value="ECO:0007669"/>
    <property type="project" value="TreeGrafter"/>
</dbReference>
<evidence type="ECO:0000256" key="2">
    <source>
        <dbReference type="ARBA" id="ARBA00022741"/>
    </source>
</evidence>
<evidence type="ECO:0000256" key="3">
    <source>
        <dbReference type="ARBA" id="ARBA00022801"/>
    </source>
</evidence>
<evidence type="ECO:0000259" key="12">
    <source>
        <dbReference type="PROSITE" id="PS51198"/>
    </source>
</evidence>
<evidence type="ECO:0000256" key="5">
    <source>
        <dbReference type="ARBA" id="ARBA00022840"/>
    </source>
</evidence>
<accession>D3R0W8</accession>
<keyword evidence="3 11" id="KW-0378">Hydrolase</keyword>
<feature type="domain" description="UvrD-like helicase C-terminal" evidence="13">
    <location>
        <begin position="323"/>
        <end position="620"/>
    </location>
</feature>
<keyword evidence="6" id="KW-0238">DNA-binding</keyword>
<evidence type="ECO:0000256" key="4">
    <source>
        <dbReference type="ARBA" id="ARBA00022806"/>
    </source>
</evidence>
<dbReference type="Gene3D" id="1.10.486.10">
    <property type="entry name" value="PCRA, domain 4"/>
    <property type="match status" value="1"/>
</dbReference>
<dbReference type="Gene3D" id="1.10.10.160">
    <property type="match status" value="1"/>
</dbReference>
<dbReference type="EMBL" id="CP001850">
    <property type="protein sequence ID" value="ADC91685.1"/>
    <property type="molecule type" value="Genomic_DNA"/>
</dbReference>
<dbReference type="EC" id="5.6.2.4" evidence="9"/>
<evidence type="ECO:0000256" key="1">
    <source>
        <dbReference type="ARBA" id="ARBA00009922"/>
    </source>
</evidence>
<evidence type="ECO:0000256" key="11">
    <source>
        <dbReference type="PROSITE-ProRule" id="PRU00560"/>
    </source>
</evidence>
<dbReference type="STRING" id="699246.HMPREF0868_0495"/>
<dbReference type="AlphaFoldDB" id="D3R0W8"/>
<dbReference type="GO" id="GO:0003677">
    <property type="term" value="F:DNA binding"/>
    <property type="evidence" value="ECO:0007669"/>
    <property type="project" value="UniProtKB-KW"/>
</dbReference>
<keyword evidence="2 11" id="KW-0547">Nucleotide-binding</keyword>
<sequence>MAFDFDADFKPAAPFTGLDDPATADSLSFNGGIAQNKTDLLAGLNEPQKKAVLHKDGPLLILAGAGSGKTKVITHRIAYLVEHENVPASSILAITFTNKAAQEMRQRIIKLIGNRVQGMWVGTFHAMFLRILRNHAELLGFTKRFTVADTDDQLKMIKACLDELEFNDKSFPPRQVLSMISKAKNLLQNPDDYRLSGKGNYFINRVADVYRLYAAKLQSADAMDFDDILYYAVRLFTEHKDVRYHYCQLFNYILVDEYQDTNGAQYRLIKLLTSGKNNLCVVGDDDQSIYSFRGADITNILNFEKDFPACEVIKLEQNYRSTESILGAANAIIAHNTERKDKTLWTAKAGGNKIKLLNLANQDAEAKYVAAQIIDMRRADPTLNYSDFAILYRLNALSRSLEFALRDQGIEYRIYGSVRFFDRKEIKDVLAYLRLLANPYDGISFSRIINVPRRGIGDITQAAVLNLAETASITPLEVCRRAGDFPSLERAAYKLQTFAALMDELAASLQNAKTFAMFIDGVINDTGLQAEIINQAKKTGEDPADRVANLQELVSDVVQFEHNPLPPDVVMLEAENDEVTTWSRSELLDAYLDRVALISGNDQTEDADAVKLMTIHSAKGLEFANVFLIGMEEGIFPGFRSLETENGVEEERRLAYVAVTRAMRRLFITMVRERMLYGRTSHEIPSRFVAEIPTEFLETQRIADANERHAAFGRTAAAGHFTAGTGSFSTAATAGNSAASVYSASSGQIASSGRKPRPKTECSFQAVKAATLGALSDNLSSPANPANPATGNILRPADLFVGQMVRHPRFGVGEIVSLSEVSNDAIVNINFADGKKRMLALSAKLTAAE</sequence>
<dbReference type="CDD" id="cd18807">
    <property type="entry name" value="SF1_C_UvrD"/>
    <property type="match status" value="1"/>
</dbReference>
<dbReference type="RefSeq" id="WP_012993791.1">
    <property type="nucleotide sequence ID" value="NC_013895.2"/>
</dbReference>
<dbReference type="GO" id="GO:0043138">
    <property type="term" value="F:3'-5' DNA helicase activity"/>
    <property type="evidence" value="ECO:0007669"/>
    <property type="project" value="UniProtKB-EC"/>
</dbReference>
<evidence type="ECO:0000313" key="15">
    <source>
        <dbReference type="Proteomes" id="UP000008234"/>
    </source>
</evidence>
<evidence type="ECO:0000256" key="10">
    <source>
        <dbReference type="ARBA" id="ARBA00048988"/>
    </source>
</evidence>
<proteinExistence type="inferred from homology"/>
<dbReference type="Pfam" id="PF13361">
    <property type="entry name" value="UvrD_C"/>
    <property type="match status" value="1"/>
</dbReference>
<dbReference type="PANTHER" id="PTHR11070:SF2">
    <property type="entry name" value="ATP-DEPENDENT DNA HELICASE SRS2"/>
    <property type="match status" value="1"/>
</dbReference>
<dbReference type="GO" id="GO:0005829">
    <property type="term" value="C:cytosol"/>
    <property type="evidence" value="ECO:0007669"/>
    <property type="project" value="TreeGrafter"/>
</dbReference>
<protein>
    <recommendedName>
        <fullName evidence="9">DNA 3'-5' helicase</fullName>
        <ecNumber evidence="9">5.6.2.4</ecNumber>
    </recommendedName>
</protein>
<organism evidence="14 15">
    <name type="scientific">Mageeibacillus indolicus (strain UPII9-5)</name>
    <name type="common">Clostridiales genomosp. BVAB3 (strain UPII9-5)</name>
    <dbReference type="NCBI Taxonomy" id="699246"/>
    <lineage>
        <taxon>Bacteria</taxon>
        <taxon>Bacillati</taxon>
        <taxon>Bacillota</taxon>
        <taxon>Clostridia</taxon>
        <taxon>Eubacteriales</taxon>
        <taxon>Oscillospiraceae</taxon>
        <taxon>Mageeibacillus</taxon>
    </lineage>
</organism>
<dbReference type="Pfam" id="PF00580">
    <property type="entry name" value="UvrD-helicase"/>
    <property type="match status" value="1"/>
</dbReference>
<evidence type="ECO:0000256" key="7">
    <source>
        <dbReference type="ARBA" id="ARBA00023235"/>
    </source>
</evidence>
<dbReference type="GO" id="GO:0000725">
    <property type="term" value="P:recombinational repair"/>
    <property type="evidence" value="ECO:0007669"/>
    <property type="project" value="TreeGrafter"/>
</dbReference>
<dbReference type="InterPro" id="IPR014016">
    <property type="entry name" value="UvrD-like_ATP-bd"/>
</dbReference>
<dbReference type="InterPro" id="IPR000212">
    <property type="entry name" value="DNA_helicase_UvrD/REP"/>
</dbReference>
<dbReference type="OrthoDB" id="9810135at2"/>
<dbReference type="Proteomes" id="UP000008234">
    <property type="component" value="Chromosome"/>
</dbReference>
<evidence type="ECO:0000313" key="14">
    <source>
        <dbReference type="EMBL" id="ADC91685.1"/>
    </source>
</evidence>
<dbReference type="KEGG" id="clo:HMPREF0868_0495"/>
<keyword evidence="5 11" id="KW-0067">ATP-binding</keyword>
<keyword evidence="7" id="KW-0413">Isomerase</keyword>